<dbReference type="Pfam" id="PF04261">
    <property type="entry name" value="Dyp_perox_N"/>
    <property type="match status" value="1"/>
</dbReference>
<reference evidence="10" key="1">
    <citation type="journal article" date="2018" name="Genome Biol.">
        <title>SKESA: strategic k-mer extension for scrupulous assemblies.</title>
        <authorList>
            <person name="Souvorov A."/>
            <person name="Agarwala R."/>
            <person name="Lipman D.J."/>
        </authorList>
    </citation>
    <scope>NUCLEOTIDE SEQUENCE</scope>
    <source>
        <strain evidence="10">MA.CK_97/00003274</strain>
    </source>
</reference>
<name>A0A759RTJ1_SALER</name>
<sequence length="424" mass="46076">MSNKIKPEEGHPGVSRRNLLKGAMASAGALVVPGGVSAHSAVPVTDVTEDIVDLSGKYDFYGSGPQCGIETPPQRYAIFMTFDLITDDARVLQILLARWSSAIYQLMQGAPTGQVEPSRPEATGGDTGEALDLGPASLTVTVGLGPGVFSDKLGLSRHKPALLRDLISLPGDNLSPELTGGALSLQACADDPQVVYHAMRNLSRIARITGAAQTRWAVTGFGRASAGKGQSTPRNLFGFKDGTRNVSGKSEFDRYVWINDKGPSWQQQGCYQIVRKIKMRIETWDTDRVGDQNEIFGRHKVTGAPLTGKREFDTPDFHKKDDEGNLIIPVTSHISLAAHENNDGIKILRRPYNYTDGLNNYAMLDAGLLFISYQKDPAQFEHLQTRLGASDALNEYISHIGSGIFFIPPAPQEGSFIGEEMFKT</sequence>
<dbReference type="AlphaFoldDB" id="A0A759RTJ1"/>
<keyword evidence="6" id="KW-0560">Oxidoreductase</keyword>
<dbReference type="PROSITE" id="PS51318">
    <property type="entry name" value="TAT"/>
    <property type="match status" value="1"/>
</dbReference>
<feature type="domain" description="Dyp-type peroxidase N-terminal" evidence="8">
    <location>
        <begin position="66"/>
        <end position="221"/>
    </location>
</feature>
<dbReference type="GO" id="GO:0005829">
    <property type="term" value="C:cytosol"/>
    <property type="evidence" value="ECO:0007669"/>
    <property type="project" value="TreeGrafter"/>
</dbReference>
<evidence type="ECO:0000259" key="8">
    <source>
        <dbReference type="Pfam" id="PF04261"/>
    </source>
</evidence>
<dbReference type="InterPro" id="IPR048327">
    <property type="entry name" value="Dyp_perox_N"/>
</dbReference>
<comment type="caution">
    <text evidence="10">The sequence shown here is derived from an EMBL/GenBank/DDBJ whole genome shotgun (WGS) entry which is preliminary data.</text>
</comment>
<feature type="domain" description="Dyp-type peroxidase C-terminal" evidence="9">
    <location>
        <begin position="232"/>
        <end position="410"/>
    </location>
</feature>
<dbReference type="Pfam" id="PF20628">
    <property type="entry name" value="Dyp_perox_C"/>
    <property type="match status" value="1"/>
</dbReference>
<keyword evidence="3" id="KW-0349">Heme</keyword>
<dbReference type="InterPro" id="IPR006314">
    <property type="entry name" value="Dyp_peroxidase"/>
</dbReference>
<keyword evidence="7" id="KW-0408">Iron</keyword>
<reference evidence="10" key="2">
    <citation type="submission" date="2020-02" db="EMBL/GenBank/DDBJ databases">
        <authorList>
            <consortium name="NCBI Pathogen Detection Project"/>
        </authorList>
    </citation>
    <scope>NUCLEOTIDE SEQUENCE</scope>
    <source>
        <strain evidence="10">MA.CK_97/00003274</strain>
    </source>
</reference>
<dbReference type="PANTHER" id="PTHR30521">
    <property type="entry name" value="DEFERROCHELATASE/PEROXIDASE"/>
    <property type="match status" value="1"/>
</dbReference>
<dbReference type="InterPro" id="IPR006311">
    <property type="entry name" value="TAT_signal"/>
</dbReference>
<evidence type="ECO:0000313" key="10">
    <source>
        <dbReference type="EMBL" id="HAG1966462.1"/>
    </source>
</evidence>
<protein>
    <submittedName>
        <fullName evidence="10">Dyp-type peroxidase</fullName>
    </submittedName>
</protein>
<evidence type="ECO:0000259" key="9">
    <source>
        <dbReference type="Pfam" id="PF20628"/>
    </source>
</evidence>
<dbReference type="EMBL" id="DAAXPA010000016">
    <property type="protein sequence ID" value="HAG1966462.1"/>
    <property type="molecule type" value="Genomic_DNA"/>
</dbReference>
<keyword evidence="4" id="KW-0479">Metal-binding</keyword>
<organism evidence="10">
    <name type="scientific">Salmonella enterica</name>
    <name type="common">Salmonella choleraesuis</name>
    <dbReference type="NCBI Taxonomy" id="28901"/>
    <lineage>
        <taxon>Bacteria</taxon>
        <taxon>Pseudomonadati</taxon>
        <taxon>Pseudomonadota</taxon>
        <taxon>Gammaproteobacteria</taxon>
        <taxon>Enterobacterales</taxon>
        <taxon>Enterobacteriaceae</taxon>
        <taxon>Salmonella</taxon>
    </lineage>
</organism>
<evidence type="ECO:0000256" key="5">
    <source>
        <dbReference type="ARBA" id="ARBA00022729"/>
    </source>
</evidence>
<evidence type="ECO:0000256" key="4">
    <source>
        <dbReference type="ARBA" id="ARBA00022723"/>
    </source>
</evidence>
<evidence type="ECO:0000256" key="3">
    <source>
        <dbReference type="ARBA" id="ARBA00022617"/>
    </source>
</evidence>
<dbReference type="NCBIfam" id="TIGR01409">
    <property type="entry name" value="TAT_signal_seq"/>
    <property type="match status" value="1"/>
</dbReference>
<dbReference type="PANTHER" id="PTHR30521:SF4">
    <property type="entry name" value="DEFERROCHELATASE"/>
    <property type="match status" value="1"/>
</dbReference>
<proteinExistence type="predicted"/>
<dbReference type="GO" id="GO:0046872">
    <property type="term" value="F:metal ion binding"/>
    <property type="evidence" value="ECO:0007669"/>
    <property type="project" value="UniProtKB-KW"/>
</dbReference>
<dbReference type="GO" id="GO:0020037">
    <property type="term" value="F:heme binding"/>
    <property type="evidence" value="ECO:0007669"/>
    <property type="project" value="InterPro"/>
</dbReference>
<evidence type="ECO:0000256" key="7">
    <source>
        <dbReference type="ARBA" id="ARBA00023004"/>
    </source>
</evidence>
<evidence type="ECO:0000256" key="6">
    <source>
        <dbReference type="ARBA" id="ARBA00023002"/>
    </source>
</evidence>
<dbReference type="NCBIfam" id="TIGR01413">
    <property type="entry name" value="Dyp_perox_fam"/>
    <property type="match status" value="1"/>
</dbReference>
<comment type="cofactor">
    <cofactor evidence="1">
        <name>heme b</name>
        <dbReference type="ChEBI" id="CHEBI:60344"/>
    </cofactor>
</comment>
<dbReference type="SUPFAM" id="SSF54909">
    <property type="entry name" value="Dimeric alpha+beta barrel"/>
    <property type="match status" value="1"/>
</dbReference>
<dbReference type="InterPro" id="IPR011008">
    <property type="entry name" value="Dimeric_a/b-barrel"/>
</dbReference>
<accession>A0A759RTJ1</accession>
<evidence type="ECO:0000256" key="1">
    <source>
        <dbReference type="ARBA" id="ARBA00001970"/>
    </source>
</evidence>
<evidence type="ECO:0000256" key="2">
    <source>
        <dbReference type="ARBA" id="ARBA00022559"/>
    </source>
</evidence>
<dbReference type="InterPro" id="IPR019546">
    <property type="entry name" value="TAT_signal_bac_arc"/>
</dbReference>
<keyword evidence="5" id="KW-0732">Signal</keyword>
<dbReference type="PROSITE" id="PS51404">
    <property type="entry name" value="DYP_PEROXIDASE"/>
    <property type="match status" value="1"/>
</dbReference>
<dbReference type="GO" id="GO:0004601">
    <property type="term" value="F:peroxidase activity"/>
    <property type="evidence" value="ECO:0007669"/>
    <property type="project" value="UniProtKB-KW"/>
</dbReference>
<gene>
    <name evidence="10" type="ORF">G8R56_004735</name>
</gene>
<dbReference type="InterPro" id="IPR048328">
    <property type="entry name" value="Dyp_perox_C"/>
</dbReference>
<keyword evidence="2 10" id="KW-0575">Peroxidase</keyword>